<keyword evidence="5 12" id="KW-0479">Metal-binding</keyword>
<dbReference type="CDD" id="cd02791">
    <property type="entry name" value="MopB_CT_Nitrate-R-NapA-like"/>
    <property type="match status" value="1"/>
</dbReference>
<dbReference type="NCBIfam" id="TIGR01409">
    <property type="entry name" value="TAT_signal_seq"/>
    <property type="match status" value="1"/>
</dbReference>
<comment type="caution">
    <text evidence="12">Lacks conserved residue(s) required for the propagation of feature annotation.</text>
</comment>
<evidence type="ECO:0000256" key="6">
    <source>
        <dbReference type="ARBA" id="ARBA00022729"/>
    </source>
</evidence>
<evidence type="ECO:0000313" key="15">
    <source>
        <dbReference type="EMBL" id="MBY6275002.1"/>
    </source>
</evidence>
<feature type="binding site" evidence="12">
    <location>
        <position position="345"/>
    </location>
    <ligand>
        <name>Mo-bis(molybdopterin guanine dinucleotide)</name>
        <dbReference type="ChEBI" id="CHEBI:60539"/>
    </ligand>
</feature>
<keyword evidence="6 12" id="KW-0732">Signal</keyword>
<comment type="catalytic activity">
    <reaction evidence="12">
        <text>2 Fe(II)-[cytochrome] + nitrate + 2 H(+) = 2 Fe(III)-[cytochrome] + nitrite + H2O</text>
        <dbReference type="Rhea" id="RHEA:12909"/>
        <dbReference type="Rhea" id="RHEA-COMP:11777"/>
        <dbReference type="Rhea" id="RHEA-COMP:11778"/>
        <dbReference type="ChEBI" id="CHEBI:15377"/>
        <dbReference type="ChEBI" id="CHEBI:15378"/>
        <dbReference type="ChEBI" id="CHEBI:16301"/>
        <dbReference type="ChEBI" id="CHEBI:17632"/>
        <dbReference type="ChEBI" id="CHEBI:29033"/>
        <dbReference type="ChEBI" id="CHEBI:29034"/>
        <dbReference type="EC" id="1.9.6.1"/>
    </reaction>
</comment>
<keyword evidence="4 12" id="KW-0500">Molybdenum</keyword>
<evidence type="ECO:0000256" key="8">
    <source>
        <dbReference type="ARBA" id="ARBA00023002"/>
    </source>
</evidence>
<feature type="binding site" evidence="12">
    <location>
        <position position="728"/>
    </location>
    <ligand>
        <name>Mo-bis(molybdopterin guanine dinucleotide)</name>
        <dbReference type="ChEBI" id="CHEBI:60539"/>
    </ligand>
</feature>
<dbReference type="GO" id="GO:0005576">
    <property type="term" value="C:extracellular region"/>
    <property type="evidence" value="ECO:0007669"/>
    <property type="project" value="UniProtKB-SubCell"/>
</dbReference>
<dbReference type="Pfam" id="PF01568">
    <property type="entry name" value="Molydop_binding"/>
    <property type="match status" value="1"/>
</dbReference>
<evidence type="ECO:0000256" key="4">
    <source>
        <dbReference type="ARBA" id="ARBA00022505"/>
    </source>
</evidence>
<dbReference type="GO" id="GO:0043546">
    <property type="term" value="F:molybdopterin cofactor binding"/>
    <property type="evidence" value="ECO:0007669"/>
    <property type="project" value="InterPro"/>
</dbReference>
<dbReference type="Pfam" id="PF04879">
    <property type="entry name" value="Molybdop_Fe4S4"/>
    <property type="match status" value="1"/>
</dbReference>
<dbReference type="InterPro" id="IPR006657">
    <property type="entry name" value="MoPterin_dinucl-bd_dom"/>
</dbReference>
<dbReference type="InterPro" id="IPR010051">
    <property type="entry name" value="Periplasm_NO3_reductase_lsu"/>
</dbReference>
<dbReference type="GO" id="GO:0030151">
    <property type="term" value="F:molybdenum ion binding"/>
    <property type="evidence" value="ECO:0007669"/>
    <property type="project" value="InterPro"/>
</dbReference>
<dbReference type="HAMAP" id="MF_01630">
    <property type="entry name" value="Nitrate_reduct_NapA"/>
    <property type="match status" value="1"/>
</dbReference>
<dbReference type="InterPro" id="IPR006656">
    <property type="entry name" value="Mopterin_OxRdtase"/>
</dbReference>
<dbReference type="InterPro" id="IPR027467">
    <property type="entry name" value="MopterinOxRdtase_cofactor_BS"/>
</dbReference>
<accession>A0A953LIR6</accession>
<proteinExistence type="inferred from homology"/>
<comment type="cofactor">
    <cofactor evidence="12">
        <name>Mo-bis(molybdopterin guanine dinucleotide)</name>
        <dbReference type="ChEBI" id="CHEBI:60539"/>
    </cofactor>
    <text evidence="12">Binds 1 molybdenum-bis(molybdopterin guanine dinucleotide) (Mo-bis-MGD) cofactor per subunit.</text>
</comment>
<feature type="binding site" evidence="12">
    <location>
        <position position="745"/>
    </location>
    <ligand>
        <name>Mo-bis(molybdopterin guanine dinucleotide)</name>
        <dbReference type="ChEBI" id="CHEBI:60539"/>
    </ligand>
</feature>
<dbReference type="GO" id="GO:0050140">
    <property type="term" value="F:nitrate reductase (cytochrome) activity"/>
    <property type="evidence" value="ECO:0007669"/>
    <property type="project" value="UniProtKB-EC"/>
</dbReference>
<dbReference type="InterPro" id="IPR041957">
    <property type="entry name" value="CT_Nitrate-R-NapA-like"/>
</dbReference>
<dbReference type="Gene3D" id="2.20.25.90">
    <property type="entry name" value="ADC-like domains"/>
    <property type="match status" value="1"/>
</dbReference>
<feature type="binding site" evidence="12">
    <location>
        <begin position="256"/>
        <end position="258"/>
    </location>
    <ligand>
        <name>Mo-bis(molybdopterin guanine dinucleotide)</name>
        <dbReference type="ChEBI" id="CHEBI:60539"/>
    </ligand>
</feature>
<evidence type="ECO:0000256" key="1">
    <source>
        <dbReference type="ARBA" id="ARBA00008747"/>
    </source>
</evidence>
<dbReference type="Gene3D" id="3.40.50.740">
    <property type="match status" value="1"/>
</dbReference>
<feature type="signal peptide" evidence="13">
    <location>
        <begin position="1"/>
        <end position="21"/>
    </location>
</feature>
<feature type="domain" description="4Fe-4S Mo/W bis-MGD-type" evidence="14">
    <location>
        <begin position="39"/>
        <end position="95"/>
    </location>
</feature>
<evidence type="ECO:0000256" key="3">
    <source>
        <dbReference type="ARBA" id="ARBA00022485"/>
    </source>
</evidence>
<keyword evidence="2 12" id="KW-0813">Transport</keyword>
<comment type="caution">
    <text evidence="15">The sequence shown here is derived from an EMBL/GenBank/DDBJ whole genome shotgun (WGS) entry which is preliminary data.</text>
</comment>
<feature type="binding site" evidence="12">
    <location>
        <position position="341"/>
    </location>
    <ligand>
        <name>Mo-bis(molybdopterin guanine dinucleotide)</name>
        <dbReference type="ChEBI" id="CHEBI:60539"/>
    </ligand>
</feature>
<keyword evidence="8 12" id="KW-0560">Oxidoreductase</keyword>
<dbReference type="PANTHER" id="PTHR43105">
    <property type="entry name" value="RESPIRATORY NITRATE REDUCTASE"/>
    <property type="match status" value="1"/>
</dbReference>
<dbReference type="PROSITE" id="PS00551">
    <property type="entry name" value="MOLYBDOPTERIN_PROK_1"/>
    <property type="match status" value="1"/>
</dbReference>
<evidence type="ECO:0000256" key="5">
    <source>
        <dbReference type="ARBA" id="ARBA00022723"/>
    </source>
</evidence>
<feature type="binding site" evidence="12">
    <location>
        <position position="169"/>
    </location>
    <ligand>
        <name>Mo-bis(molybdopterin guanine dinucleotide)</name>
        <dbReference type="ChEBI" id="CHEBI:60539"/>
    </ligand>
</feature>
<evidence type="ECO:0000259" key="14">
    <source>
        <dbReference type="PROSITE" id="PS51669"/>
    </source>
</evidence>
<dbReference type="InterPro" id="IPR009010">
    <property type="entry name" value="Asp_de-COase-like_dom_sf"/>
</dbReference>
<dbReference type="InterPro" id="IPR006311">
    <property type="entry name" value="TAT_signal"/>
</dbReference>
<reference evidence="15" key="1">
    <citation type="submission" date="2017-11" db="EMBL/GenBank/DDBJ databases">
        <title>Three new genomes from thermophilic consortium.</title>
        <authorList>
            <person name="Quaggio R."/>
            <person name="Amgarten D."/>
            <person name="Setubal J.C."/>
        </authorList>
    </citation>
    <scope>NUCLEOTIDE SEQUENCE</scope>
    <source>
        <strain evidence="15">ZCTH01-B2</strain>
    </source>
</reference>
<feature type="binding site" evidence="12">
    <location>
        <position position="173"/>
    </location>
    <ligand>
        <name>Mo-bis(molybdopterin guanine dinucleotide)</name>
        <dbReference type="ChEBI" id="CHEBI:60539"/>
    </ligand>
</feature>
<dbReference type="PANTHER" id="PTHR43105:SF11">
    <property type="entry name" value="PERIPLASMIC NITRATE REDUCTASE"/>
    <property type="match status" value="1"/>
</dbReference>
<dbReference type="PROSITE" id="PS51318">
    <property type="entry name" value="TAT"/>
    <property type="match status" value="1"/>
</dbReference>
<name>A0A953LIR6_SYMTR</name>
<feature type="binding site" evidence="12">
    <location>
        <position position="83"/>
    </location>
    <ligand>
        <name>Mo-bis(molybdopterin guanine dinucleotide)</name>
        <dbReference type="ChEBI" id="CHEBI:60539"/>
    </ligand>
</feature>
<feature type="binding site" evidence="12">
    <location>
        <position position="524"/>
    </location>
    <ligand>
        <name>Mo-bis(molybdopterin guanine dinucleotide)</name>
        <dbReference type="ChEBI" id="CHEBI:60539"/>
    </ligand>
</feature>
<comment type="similarity">
    <text evidence="1 12">Belongs to the prokaryotic molybdopterin-containing oxidoreductase family. NasA/NapA/NarB subfamily.</text>
</comment>
<sequence>MKFTRRSFVKASALATAMVAAGCSPQPVAPKQNPETEGATWYKTVCRYCGVGCGVMVAAKDNRVVAVKGDTENPVNKGLLCVKGYYLDRIMNTEEGRILKPLIRKNGQLTEASWDEALDLVAARFREAIDQHGPDSVGFYGSGQNLAEETYIANKLFKGCIGTNNVEGNPRTCMASAVAGFLSTFGKDEPMGNLDDIEHADTFFIIGSNTAEAHPIIYSRITTRKQTGKDVKVILADPRRHRVADIADIFLPFRSGTDLALLNAFAQVIIEEGLHDPDFIERHTTFQDGNGAITFEQYVAFLQDYTPEKVAPITGLSPDDIRAAAREIGARGRKTMTLWCMGINQRTVGTWLNNAIYNLHLLTGKICQPGNSPFSLTGQPSACGSVREGGGLSHLLPCGRQVTNEQHRKEVAAVWGVDYTRMSDKVGYHTMEMFRAAGDGRIKALLISCTNPGHSLPNLNSVRASLEKTFLVVMDAFHNRTTELADVVLPSALWCEKEGIYGNTERRTQHLAKAVEPKGEARPDVWILLEIAKRLGYGEYFSHYTSNEVIWEEFRKMGGGGTGYDYAPYERYKQERGLRWPVNDKQPAGTTLRYVEGDDPFVPEGAGIYFYGKPDGKAVIYARPHRDPAEVPDAEYPFYLSTGRILEHWHTITMTKRVPEIMKGAGEFYCEIHEEDAARLGIQNGDLVKLTSRRGQVVATARVGGRAVPQKGLVFLLMHDDRTERLANFLTNDAVDETSKQMEYKVCAVRVEKA</sequence>
<comment type="cofactor">
    <cofactor evidence="12">
        <name>[4Fe-4S] cluster</name>
        <dbReference type="ChEBI" id="CHEBI:49883"/>
    </cofactor>
    <text evidence="12">Binds 1 [4Fe-4S] cluster.</text>
</comment>
<dbReference type="Pfam" id="PF00384">
    <property type="entry name" value="Molybdopterin"/>
    <property type="match status" value="1"/>
</dbReference>
<dbReference type="GO" id="GO:0051539">
    <property type="term" value="F:4 iron, 4 sulfur cluster binding"/>
    <property type="evidence" value="ECO:0007669"/>
    <property type="project" value="UniProtKB-KW"/>
</dbReference>
<dbReference type="GO" id="GO:0005506">
    <property type="term" value="F:iron ion binding"/>
    <property type="evidence" value="ECO:0007669"/>
    <property type="project" value="UniProtKB-UniRule"/>
</dbReference>
<comment type="function">
    <text evidence="12">Catalytic subunit of the nitrate reductase complex NapAB. Receives electrons from NapB and catalyzes the reduction of nitrate to nitrite.</text>
</comment>
<keyword evidence="11 12" id="KW-0534">Nitrate assimilation</keyword>
<dbReference type="AlphaFoldDB" id="A0A953LIR6"/>
<evidence type="ECO:0000256" key="2">
    <source>
        <dbReference type="ARBA" id="ARBA00022448"/>
    </source>
</evidence>
<dbReference type="FunFam" id="2.40.40.20:FF:000005">
    <property type="entry name" value="Periplasmic nitrate reductase"/>
    <property type="match status" value="1"/>
</dbReference>
<dbReference type="Gene3D" id="2.40.40.20">
    <property type="match status" value="1"/>
</dbReference>
<feature type="binding site" evidence="12">
    <location>
        <position position="46"/>
    </location>
    <ligand>
        <name>[4Fe-4S] cluster</name>
        <dbReference type="ChEBI" id="CHEBI:49883"/>
    </ligand>
</feature>
<feature type="binding site" evidence="12">
    <location>
        <begin position="642"/>
        <end position="651"/>
    </location>
    <ligand>
        <name>Mo-bis(molybdopterin guanine dinucleotide)</name>
        <dbReference type="ChEBI" id="CHEBI:60539"/>
    </ligand>
</feature>
<dbReference type="InterPro" id="IPR006963">
    <property type="entry name" value="Mopterin_OxRdtase_4Fe-4S_dom"/>
</dbReference>
<dbReference type="EMBL" id="PIUK01000009">
    <property type="protein sequence ID" value="MBY6275002.1"/>
    <property type="molecule type" value="Genomic_DNA"/>
</dbReference>
<dbReference type="SUPFAM" id="SSF50692">
    <property type="entry name" value="ADC-like"/>
    <property type="match status" value="1"/>
</dbReference>
<dbReference type="PROSITE" id="PS51257">
    <property type="entry name" value="PROKAR_LIPOPROTEIN"/>
    <property type="match status" value="1"/>
</dbReference>
<dbReference type="SMART" id="SM00926">
    <property type="entry name" value="Molybdop_Fe4S4"/>
    <property type="match status" value="1"/>
</dbReference>
<dbReference type="InterPro" id="IPR019546">
    <property type="entry name" value="TAT_signal_bac_arc"/>
</dbReference>
<dbReference type="InterPro" id="IPR050123">
    <property type="entry name" value="Prok_molybdopt-oxidoreductase"/>
</dbReference>
<dbReference type="GO" id="GO:0016020">
    <property type="term" value="C:membrane"/>
    <property type="evidence" value="ECO:0007669"/>
    <property type="project" value="TreeGrafter"/>
</dbReference>
<keyword evidence="3 12" id="KW-0004">4Fe-4S</keyword>
<feature type="binding site" evidence="12">
    <location>
        <position position="144"/>
    </location>
    <ligand>
        <name>Mo-bis(molybdopterin guanine dinucleotide)</name>
        <dbReference type="ChEBI" id="CHEBI:60539"/>
    </ligand>
</feature>
<feature type="binding site" evidence="12">
    <location>
        <position position="497"/>
    </location>
    <ligand>
        <name>Mo-bis(molybdopterin guanine dinucleotide)</name>
        <dbReference type="ChEBI" id="CHEBI:60539"/>
    </ligand>
</feature>
<protein>
    <recommendedName>
        <fullName evidence="12">Nitrate reductase</fullName>
        <ecNumber evidence="12">1.9.6.1</ecNumber>
    </recommendedName>
</protein>
<feature type="binding site" evidence="12">
    <location>
        <position position="451"/>
    </location>
    <ligand>
        <name>Mo-bis(molybdopterin guanine dinucleotide)</name>
        <dbReference type="ChEBI" id="CHEBI:60539"/>
    </ligand>
</feature>
<comment type="PTM">
    <text evidence="12">Predicted to be exported by the Tat system. The position of the signal peptide cleavage has not been experimentally proven.</text>
</comment>
<evidence type="ECO:0000256" key="11">
    <source>
        <dbReference type="ARBA" id="ARBA00023063"/>
    </source>
</evidence>
<dbReference type="CDD" id="cd02754">
    <property type="entry name" value="MopB_Nitrate-R-NapA-like"/>
    <property type="match status" value="1"/>
</dbReference>
<comment type="subcellular location">
    <subcellularLocation>
        <location evidence="12">Secreted</location>
    </subcellularLocation>
    <text evidence="12">Membrane-associated.</text>
</comment>
<evidence type="ECO:0000256" key="7">
    <source>
        <dbReference type="ARBA" id="ARBA00022982"/>
    </source>
</evidence>
<dbReference type="GO" id="GO:0009055">
    <property type="term" value="F:electron transfer activity"/>
    <property type="evidence" value="ECO:0007669"/>
    <property type="project" value="UniProtKB-UniRule"/>
</dbReference>
<dbReference type="SUPFAM" id="SSF53706">
    <property type="entry name" value="Formate dehydrogenase/DMSO reductase, domains 1-3"/>
    <property type="match status" value="1"/>
</dbReference>
<dbReference type="Proteomes" id="UP000732377">
    <property type="component" value="Unassembled WGS sequence"/>
</dbReference>
<dbReference type="PROSITE" id="PS51669">
    <property type="entry name" value="4FE4S_MOW_BIS_MGD"/>
    <property type="match status" value="1"/>
</dbReference>
<evidence type="ECO:0000256" key="9">
    <source>
        <dbReference type="ARBA" id="ARBA00023004"/>
    </source>
</evidence>
<organism evidence="15 16">
    <name type="scientific">Symbiobacterium thermophilum</name>
    <dbReference type="NCBI Taxonomy" id="2734"/>
    <lineage>
        <taxon>Bacteria</taxon>
        <taxon>Bacillati</taxon>
        <taxon>Bacillota</taxon>
        <taxon>Clostridia</taxon>
        <taxon>Eubacteriales</taxon>
        <taxon>Symbiobacteriaceae</taxon>
        <taxon>Symbiobacterium</taxon>
    </lineage>
</organism>
<evidence type="ECO:0000256" key="12">
    <source>
        <dbReference type="HAMAP-Rule" id="MF_01630"/>
    </source>
</evidence>
<evidence type="ECO:0000313" key="16">
    <source>
        <dbReference type="Proteomes" id="UP000732377"/>
    </source>
</evidence>
<dbReference type="GO" id="GO:0009325">
    <property type="term" value="C:nitrate reductase complex"/>
    <property type="evidence" value="ECO:0007669"/>
    <property type="project" value="TreeGrafter"/>
</dbReference>
<dbReference type="GO" id="GO:0006777">
    <property type="term" value="P:Mo-molybdopterin cofactor biosynthetic process"/>
    <property type="evidence" value="ECO:0007669"/>
    <property type="project" value="UniProtKB-UniRule"/>
</dbReference>
<keyword evidence="7 12" id="KW-0249">Electron transport</keyword>
<evidence type="ECO:0000256" key="13">
    <source>
        <dbReference type="SAM" id="SignalP"/>
    </source>
</evidence>
<keyword evidence="9 12" id="KW-0408">Iron</keyword>
<feature type="binding site" evidence="12">
    <location>
        <position position="81"/>
    </location>
    <ligand>
        <name>[4Fe-4S] cluster</name>
        <dbReference type="ChEBI" id="CHEBI:49883"/>
    </ligand>
</feature>
<feature type="binding site" evidence="12">
    <location>
        <position position="53"/>
    </location>
    <ligand>
        <name>[4Fe-4S] cluster</name>
        <dbReference type="ChEBI" id="CHEBI:49883"/>
    </ligand>
</feature>
<dbReference type="Gene3D" id="3.40.228.10">
    <property type="entry name" value="Dimethylsulfoxide Reductase, domain 2"/>
    <property type="match status" value="1"/>
</dbReference>
<dbReference type="RefSeq" id="WP_273377695.1">
    <property type="nucleotide sequence ID" value="NZ_PIUK01000009.1"/>
</dbReference>
<dbReference type="GO" id="GO:0042128">
    <property type="term" value="P:nitrate assimilation"/>
    <property type="evidence" value="ECO:0007669"/>
    <property type="project" value="UniProtKB-UniRule"/>
</dbReference>
<feature type="chain" id="PRO_5038513113" description="Nitrate reductase" evidence="13">
    <location>
        <begin position="22"/>
        <end position="754"/>
    </location>
</feature>
<dbReference type="EC" id="1.9.6.1" evidence="12"/>
<feature type="binding site" evidence="12">
    <location>
        <position position="49"/>
    </location>
    <ligand>
        <name>[4Fe-4S] cluster</name>
        <dbReference type="ChEBI" id="CHEBI:49883"/>
    </ligand>
</feature>
<gene>
    <name evidence="12" type="primary">napA</name>
    <name evidence="15" type="ORF">CWE10_02100</name>
</gene>
<keyword evidence="10 12" id="KW-0411">Iron-sulfur</keyword>
<comment type="subunit">
    <text evidence="12">Component of the nitrate reductase NapAB complex composed of NapA and NapB.</text>
</comment>
<evidence type="ECO:0000256" key="10">
    <source>
        <dbReference type="ARBA" id="ARBA00023014"/>
    </source>
</evidence>